<dbReference type="RefSeq" id="WP_051243395.1">
    <property type="nucleotide sequence ID" value="NZ_FNBW01000017.1"/>
</dbReference>
<reference evidence="3 4" key="1">
    <citation type="submission" date="2016-10" db="EMBL/GenBank/DDBJ databases">
        <authorList>
            <person name="Varghese N."/>
            <person name="Submissions S."/>
        </authorList>
    </citation>
    <scope>NUCLEOTIDE SEQUENCE [LARGE SCALE GENOMIC DNA]</scope>
    <source>
        <strain evidence="3 4">DSM 18839</strain>
    </source>
</reference>
<gene>
    <name evidence="3" type="ORF">SAMN05660686_04370</name>
</gene>
<dbReference type="SMART" id="SM00421">
    <property type="entry name" value="HTH_LUXR"/>
    <property type="match status" value="1"/>
</dbReference>
<feature type="transmembrane region" description="Helical" evidence="1">
    <location>
        <begin position="34"/>
        <end position="53"/>
    </location>
</feature>
<feature type="domain" description="HTH luxR-type" evidence="2">
    <location>
        <begin position="86"/>
        <end position="143"/>
    </location>
</feature>
<keyword evidence="1" id="KW-1133">Transmembrane helix</keyword>
<keyword evidence="1" id="KW-0812">Transmembrane</keyword>
<dbReference type="EMBL" id="FNBW01000017">
    <property type="protein sequence ID" value="SDG43017.1"/>
    <property type="molecule type" value="Genomic_DNA"/>
</dbReference>
<dbReference type="GO" id="GO:0006355">
    <property type="term" value="P:regulation of DNA-templated transcription"/>
    <property type="evidence" value="ECO:0007669"/>
    <property type="project" value="InterPro"/>
</dbReference>
<evidence type="ECO:0000313" key="4">
    <source>
        <dbReference type="Proteomes" id="UP000198615"/>
    </source>
</evidence>
<keyword evidence="4" id="KW-1185">Reference proteome</keyword>
<dbReference type="AlphaFoldDB" id="A0A8G2BM49"/>
<keyword evidence="1" id="KW-0472">Membrane</keyword>
<comment type="caution">
    <text evidence="3">The sequence shown here is derived from an EMBL/GenBank/DDBJ whole genome shotgun (WGS) entry which is preliminary data.</text>
</comment>
<accession>A0A8G2BM49</accession>
<keyword evidence="3" id="KW-0238">DNA-binding</keyword>
<dbReference type="Gene3D" id="1.10.10.10">
    <property type="entry name" value="Winged helix-like DNA-binding domain superfamily/Winged helix DNA-binding domain"/>
    <property type="match status" value="1"/>
</dbReference>
<proteinExistence type="predicted"/>
<dbReference type="InterPro" id="IPR016032">
    <property type="entry name" value="Sig_transdc_resp-reg_C-effctor"/>
</dbReference>
<dbReference type="InterPro" id="IPR036388">
    <property type="entry name" value="WH-like_DNA-bd_sf"/>
</dbReference>
<dbReference type="OrthoDB" id="8277135at2"/>
<organism evidence="3 4">
    <name type="scientific">Thalassobaculum litoreum DSM 18839</name>
    <dbReference type="NCBI Taxonomy" id="1123362"/>
    <lineage>
        <taxon>Bacteria</taxon>
        <taxon>Pseudomonadati</taxon>
        <taxon>Pseudomonadota</taxon>
        <taxon>Alphaproteobacteria</taxon>
        <taxon>Rhodospirillales</taxon>
        <taxon>Thalassobaculaceae</taxon>
        <taxon>Thalassobaculum</taxon>
    </lineage>
</organism>
<dbReference type="Proteomes" id="UP000198615">
    <property type="component" value="Unassembled WGS sequence"/>
</dbReference>
<protein>
    <submittedName>
        <fullName evidence="3">DNA-binding transcriptional regulator, CsgD family</fullName>
    </submittedName>
</protein>
<evidence type="ECO:0000256" key="1">
    <source>
        <dbReference type="SAM" id="Phobius"/>
    </source>
</evidence>
<evidence type="ECO:0000259" key="2">
    <source>
        <dbReference type="SMART" id="SM00421"/>
    </source>
</evidence>
<dbReference type="GO" id="GO:0003677">
    <property type="term" value="F:DNA binding"/>
    <property type="evidence" value="ECO:0007669"/>
    <property type="project" value="UniProtKB-KW"/>
</dbReference>
<dbReference type="SUPFAM" id="SSF46894">
    <property type="entry name" value="C-terminal effector domain of the bipartite response regulators"/>
    <property type="match status" value="1"/>
</dbReference>
<evidence type="ECO:0000313" key="3">
    <source>
        <dbReference type="EMBL" id="SDG43017.1"/>
    </source>
</evidence>
<sequence length="170" mass="17676">MALAALLVLQTLCTVFFVADVVGDLILDGPDLHVVFEAAVAAALGVGVVFAGLEMRRTLERSRRAEAAVSVASGAFAELIAGYFERWRLTPAEADVALFALKGFDVAEIAELRGSAAGTVRAQLTRVYAKAGVSNRTQLLAIFTDDLLAGALPGLERRSALSSASDGGPA</sequence>
<dbReference type="InterPro" id="IPR000792">
    <property type="entry name" value="Tscrpt_reg_LuxR_C"/>
</dbReference>
<name>A0A8G2BM49_9PROT</name>